<evidence type="ECO:0000256" key="1">
    <source>
        <dbReference type="SAM" id="MobiDB-lite"/>
    </source>
</evidence>
<comment type="caution">
    <text evidence="2">The sequence shown here is derived from an EMBL/GenBank/DDBJ whole genome shotgun (WGS) entry which is preliminary data.</text>
</comment>
<dbReference type="OrthoDB" id="5987487at2759"/>
<name>A0A9W9YUK8_9CNID</name>
<keyword evidence="3" id="KW-1185">Reference proteome</keyword>
<feature type="compositionally biased region" description="Basic and acidic residues" evidence="1">
    <location>
        <begin position="9"/>
        <end position="21"/>
    </location>
</feature>
<proteinExistence type="predicted"/>
<organism evidence="2 3">
    <name type="scientific">Desmophyllum pertusum</name>
    <dbReference type="NCBI Taxonomy" id="174260"/>
    <lineage>
        <taxon>Eukaryota</taxon>
        <taxon>Metazoa</taxon>
        <taxon>Cnidaria</taxon>
        <taxon>Anthozoa</taxon>
        <taxon>Hexacorallia</taxon>
        <taxon>Scleractinia</taxon>
        <taxon>Caryophylliina</taxon>
        <taxon>Caryophylliidae</taxon>
        <taxon>Desmophyllum</taxon>
    </lineage>
</organism>
<gene>
    <name evidence="2" type="ORF">OS493_036553</name>
</gene>
<evidence type="ECO:0000313" key="3">
    <source>
        <dbReference type="Proteomes" id="UP001163046"/>
    </source>
</evidence>
<protein>
    <submittedName>
        <fullName evidence="2">Uncharacterized protein</fullName>
    </submittedName>
</protein>
<accession>A0A9W9YUK8</accession>
<dbReference type="AlphaFoldDB" id="A0A9W9YUK8"/>
<dbReference type="Proteomes" id="UP001163046">
    <property type="component" value="Unassembled WGS sequence"/>
</dbReference>
<feature type="region of interest" description="Disordered" evidence="1">
    <location>
        <begin position="1"/>
        <end position="22"/>
    </location>
</feature>
<dbReference type="EMBL" id="MU826887">
    <property type="protein sequence ID" value="KAJ7369767.1"/>
    <property type="molecule type" value="Genomic_DNA"/>
</dbReference>
<reference evidence="2" key="1">
    <citation type="submission" date="2023-01" db="EMBL/GenBank/DDBJ databases">
        <title>Genome assembly of the deep-sea coral Lophelia pertusa.</title>
        <authorList>
            <person name="Herrera S."/>
            <person name="Cordes E."/>
        </authorList>
    </citation>
    <scope>NUCLEOTIDE SEQUENCE</scope>
    <source>
        <strain evidence="2">USNM1676648</strain>
        <tissue evidence="2">Polyp</tissue>
    </source>
</reference>
<sequence>MFGEVKVFGQRESEKRGEKSTHGYINLRKKMHTSADKRDEATPVSSINSIEAEVVLENWRAIRNGTHSLSFVRNEKWAFNGQRVCTEILVTSQQGDVFLEILSQGFKKSIRELGLEDQLRDVDASSRIRLVSAFLDSSRLCAGITYEDYECMPHSSEDSIFVSFSMIDDPGETPVKKIFSLKCGLLAPPEQCCQSCSGLKRNLKKRQKRRESSTKESVYVNERYLSAEGLARKVAIQKRQIKNGKARERRMQQKFEEELIAIEESDHTDLAWMIENLGNEKDIPTDMTSLWDQQKRLLETSSKKGYRWHPKHYKNKTEQKPGWDRAIVDWCFQEAKNNKLKESDFWGGFVIDEMKIEENVEMVIKNGKHQLVGFVDLGSLHEDMGKLEGKIYWCILDGAECNRKFIKMHFPDYNAVEKKFVAFNMHTGGPMVFIVDCKHNFKKLRNNMEKSNVSVKPRCLTVGGKRILWSQLVEAYNFDQSSTSIHIHEKLTEQHFHLDPADKMRNHLAEDVLDKRMLYLMQVYREHMYEIGKDGSQLDATIRLLEHSSASIDLFSTSRQAICSTNDGRIKKLDSFLSFLSEWKAEISTAEASPRCFISDKLWFDMQSMIHGFKAIVNIKLAAFPMTTVKSWLVNQDVVENHFCQVRACNGQNKNPTYRLQEQTQNSIRIGQTTISRKSNVGLKKH</sequence>
<evidence type="ECO:0000313" key="2">
    <source>
        <dbReference type="EMBL" id="KAJ7369767.1"/>
    </source>
</evidence>